<comment type="caution">
    <text evidence="1">The sequence shown here is derived from an EMBL/GenBank/DDBJ whole genome shotgun (WGS) entry which is preliminary data.</text>
</comment>
<name>A0ACB8SB11_9AGAM</name>
<sequence length="52" mass="5489">MPCQEYPEVEGCPGRAAPAAASLSHSVPRSDSRLSHGLHSRSSTEGRGRPES</sequence>
<reference evidence="1" key="1">
    <citation type="submission" date="2021-02" db="EMBL/GenBank/DDBJ databases">
        <authorList>
            <consortium name="DOE Joint Genome Institute"/>
            <person name="Ahrendt S."/>
            <person name="Looney B.P."/>
            <person name="Miyauchi S."/>
            <person name="Morin E."/>
            <person name="Drula E."/>
            <person name="Courty P.E."/>
            <person name="Chicoki N."/>
            <person name="Fauchery L."/>
            <person name="Kohler A."/>
            <person name="Kuo A."/>
            <person name="Labutti K."/>
            <person name="Pangilinan J."/>
            <person name="Lipzen A."/>
            <person name="Riley R."/>
            <person name="Andreopoulos W."/>
            <person name="He G."/>
            <person name="Johnson J."/>
            <person name="Barry K.W."/>
            <person name="Grigoriev I.V."/>
            <person name="Nagy L."/>
            <person name="Hibbett D."/>
            <person name="Henrissat B."/>
            <person name="Matheny P.B."/>
            <person name="Labbe J."/>
            <person name="Martin F."/>
        </authorList>
    </citation>
    <scope>NUCLEOTIDE SEQUENCE</scope>
    <source>
        <strain evidence="1">FP105234-sp</strain>
    </source>
</reference>
<reference evidence="1" key="2">
    <citation type="journal article" date="2022" name="New Phytol.">
        <title>Evolutionary transition to the ectomycorrhizal habit in the genomes of a hyperdiverse lineage of mushroom-forming fungi.</title>
        <authorList>
            <person name="Looney B."/>
            <person name="Miyauchi S."/>
            <person name="Morin E."/>
            <person name="Drula E."/>
            <person name="Courty P.E."/>
            <person name="Kohler A."/>
            <person name="Kuo A."/>
            <person name="LaButti K."/>
            <person name="Pangilinan J."/>
            <person name="Lipzen A."/>
            <person name="Riley R."/>
            <person name="Andreopoulos W."/>
            <person name="He G."/>
            <person name="Johnson J."/>
            <person name="Nolan M."/>
            <person name="Tritt A."/>
            <person name="Barry K.W."/>
            <person name="Grigoriev I.V."/>
            <person name="Nagy L.G."/>
            <person name="Hibbett D."/>
            <person name="Henrissat B."/>
            <person name="Matheny P.B."/>
            <person name="Labbe J."/>
            <person name="Martin F.M."/>
        </authorList>
    </citation>
    <scope>NUCLEOTIDE SEQUENCE</scope>
    <source>
        <strain evidence="1">FP105234-sp</strain>
    </source>
</reference>
<evidence type="ECO:0000313" key="2">
    <source>
        <dbReference type="Proteomes" id="UP000814033"/>
    </source>
</evidence>
<proteinExistence type="predicted"/>
<dbReference type="EMBL" id="MU275841">
    <property type="protein sequence ID" value="KAI0053146.1"/>
    <property type="molecule type" value="Genomic_DNA"/>
</dbReference>
<protein>
    <submittedName>
        <fullName evidence="1">Uncharacterized protein</fullName>
    </submittedName>
</protein>
<evidence type="ECO:0000313" key="1">
    <source>
        <dbReference type="EMBL" id="KAI0053146.1"/>
    </source>
</evidence>
<dbReference type="Proteomes" id="UP000814033">
    <property type="component" value="Unassembled WGS sequence"/>
</dbReference>
<keyword evidence="2" id="KW-1185">Reference proteome</keyword>
<accession>A0ACB8SB11</accession>
<gene>
    <name evidence="1" type="ORF">FA95DRAFT_935181</name>
</gene>
<organism evidence="1 2">
    <name type="scientific">Auriscalpium vulgare</name>
    <dbReference type="NCBI Taxonomy" id="40419"/>
    <lineage>
        <taxon>Eukaryota</taxon>
        <taxon>Fungi</taxon>
        <taxon>Dikarya</taxon>
        <taxon>Basidiomycota</taxon>
        <taxon>Agaricomycotina</taxon>
        <taxon>Agaricomycetes</taxon>
        <taxon>Russulales</taxon>
        <taxon>Auriscalpiaceae</taxon>
        <taxon>Auriscalpium</taxon>
    </lineage>
</organism>